<dbReference type="EMBL" id="JACIIX010000006">
    <property type="protein sequence ID" value="MBB6210570.1"/>
    <property type="molecule type" value="Genomic_DNA"/>
</dbReference>
<proteinExistence type="predicted"/>
<sequence>MTVTLIPSGLMIPALCLAALILLSGCVVLWRRQGPMIPLLLAGLAASIGVYLLGPLTTPPAAPRTFDCQWDDAAGSGHRSFRLTDSGDHLHGSFSAGQDRRKGQVAVAGDDTLTFTFAAARADSPPDLVVVIDGDDDEMRPDVPRAFRALGILVGDDPLNNPDDFTVEGQCVQATEAP</sequence>
<gene>
    <name evidence="2" type="ORF">FHS48_001986</name>
</gene>
<organism evidence="2 3">
    <name type="scientific">Novispirillum itersonii</name>
    <name type="common">Aquaspirillum itersonii</name>
    <dbReference type="NCBI Taxonomy" id="189"/>
    <lineage>
        <taxon>Bacteria</taxon>
        <taxon>Pseudomonadati</taxon>
        <taxon>Pseudomonadota</taxon>
        <taxon>Alphaproteobacteria</taxon>
        <taxon>Rhodospirillales</taxon>
        <taxon>Novispirillaceae</taxon>
        <taxon>Novispirillum</taxon>
    </lineage>
</organism>
<feature type="transmembrane region" description="Helical" evidence="1">
    <location>
        <begin position="37"/>
        <end position="54"/>
    </location>
</feature>
<comment type="caution">
    <text evidence="2">The sequence shown here is derived from an EMBL/GenBank/DDBJ whole genome shotgun (WGS) entry which is preliminary data.</text>
</comment>
<reference evidence="2 3" key="1">
    <citation type="submission" date="2020-08" db="EMBL/GenBank/DDBJ databases">
        <title>Genomic Encyclopedia of Type Strains, Phase IV (KMG-IV): sequencing the most valuable type-strain genomes for metagenomic binning, comparative biology and taxonomic classification.</title>
        <authorList>
            <person name="Goeker M."/>
        </authorList>
    </citation>
    <scope>NUCLEOTIDE SEQUENCE [LARGE SCALE GENOMIC DNA]</scope>
    <source>
        <strain evidence="2 3">DSM 11590</strain>
    </source>
</reference>
<name>A0A7X0DM14_NOVIT</name>
<keyword evidence="3" id="KW-1185">Reference proteome</keyword>
<dbReference type="RefSeq" id="WP_184263398.1">
    <property type="nucleotide sequence ID" value="NZ_JACIIX010000006.1"/>
</dbReference>
<accession>A0A7X0DM14</accession>
<keyword evidence="1" id="KW-0812">Transmembrane</keyword>
<evidence type="ECO:0000313" key="3">
    <source>
        <dbReference type="Proteomes" id="UP000544872"/>
    </source>
</evidence>
<keyword evidence="1" id="KW-1133">Transmembrane helix</keyword>
<evidence type="ECO:0000313" key="2">
    <source>
        <dbReference type="EMBL" id="MBB6210570.1"/>
    </source>
</evidence>
<protein>
    <submittedName>
        <fullName evidence="2">Uncharacterized protein</fullName>
    </submittedName>
</protein>
<dbReference type="Proteomes" id="UP000544872">
    <property type="component" value="Unassembled WGS sequence"/>
</dbReference>
<feature type="transmembrane region" description="Helical" evidence="1">
    <location>
        <begin position="6"/>
        <end position="30"/>
    </location>
</feature>
<dbReference type="AlphaFoldDB" id="A0A7X0DM14"/>
<keyword evidence="1" id="KW-0472">Membrane</keyword>
<evidence type="ECO:0000256" key="1">
    <source>
        <dbReference type="SAM" id="Phobius"/>
    </source>
</evidence>